<protein>
    <submittedName>
        <fullName evidence="2">Uncharacterized protein</fullName>
    </submittedName>
</protein>
<evidence type="ECO:0000256" key="1">
    <source>
        <dbReference type="SAM" id="MobiDB-lite"/>
    </source>
</evidence>
<gene>
    <name evidence="2" type="ORF">CEXT_757991</name>
</gene>
<reference evidence="2 3" key="1">
    <citation type="submission" date="2021-06" db="EMBL/GenBank/DDBJ databases">
        <title>Caerostris extrusa draft genome.</title>
        <authorList>
            <person name="Kono N."/>
            <person name="Arakawa K."/>
        </authorList>
    </citation>
    <scope>NUCLEOTIDE SEQUENCE [LARGE SCALE GENOMIC DNA]</scope>
</reference>
<proteinExistence type="predicted"/>
<evidence type="ECO:0000313" key="2">
    <source>
        <dbReference type="EMBL" id="GIY53748.1"/>
    </source>
</evidence>
<organism evidence="2 3">
    <name type="scientific">Caerostris extrusa</name>
    <name type="common">Bark spider</name>
    <name type="synonym">Caerostris bankana</name>
    <dbReference type="NCBI Taxonomy" id="172846"/>
    <lineage>
        <taxon>Eukaryota</taxon>
        <taxon>Metazoa</taxon>
        <taxon>Ecdysozoa</taxon>
        <taxon>Arthropoda</taxon>
        <taxon>Chelicerata</taxon>
        <taxon>Arachnida</taxon>
        <taxon>Araneae</taxon>
        <taxon>Araneomorphae</taxon>
        <taxon>Entelegynae</taxon>
        <taxon>Araneoidea</taxon>
        <taxon>Araneidae</taxon>
        <taxon>Caerostris</taxon>
    </lineage>
</organism>
<accession>A0AAV4U7K0</accession>
<evidence type="ECO:0000313" key="3">
    <source>
        <dbReference type="Proteomes" id="UP001054945"/>
    </source>
</evidence>
<feature type="region of interest" description="Disordered" evidence="1">
    <location>
        <begin position="31"/>
        <end position="59"/>
    </location>
</feature>
<comment type="caution">
    <text evidence="2">The sequence shown here is derived from an EMBL/GenBank/DDBJ whole genome shotgun (WGS) entry which is preliminary data.</text>
</comment>
<sequence>MVSILHWRGWGDFKSLSLITFSHPRASIPWESKLSSRRSTPRSSPLLQGHNRTGRGAWLQGGRCSPRANPVSTGIASLWERILFNCDSTSHRFCELQQQIIFTNKELYPLK</sequence>
<keyword evidence="3" id="KW-1185">Reference proteome</keyword>
<dbReference type="Proteomes" id="UP001054945">
    <property type="component" value="Unassembled WGS sequence"/>
</dbReference>
<name>A0AAV4U7K0_CAEEX</name>
<dbReference type="EMBL" id="BPLR01012399">
    <property type="protein sequence ID" value="GIY53748.1"/>
    <property type="molecule type" value="Genomic_DNA"/>
</dbReference>
<dbReference type="AlphaFoldDB" id="A0AAV4U7K0"/>